<dbReference type="Gene3D" id="3.40.309.10">
    <property type="entry name" value="Aldehyde Dehydrogenase, Chain A, domain 2"/>
    <property type="match status" value="1"/>
</dbReference>
<proteinExistence type="predicted"/>
<evidence type="ECO:0000256" key="1">
    <source>
        <dbReference type="SAM" id="MobiDB-lite"/>
    </source>
</evidence>
<accession>A0ABV2XYF9</accession>
<evidence type="ECO:0000313" key="2">
    <source>
        <dbReference type="EMBL" id="MEU2269061.1"/>
    </source>
</evidence>
<dbReference type="EMBL" id="JBEYBN010000031">
    <property type="protein sequence ID" value="MEU2269061.1"/>
    <property type="molecule type" value="Genomic_DNA"/>
</dbReference>
<comment type="caution">
    <text evidence="2">The sequence shown here is derived from an EMBL/GenBank/DDBJ whole genome shotgun (WGS) entry which is preliminary data.</text>
</comment>
<feature type="compositionally biased region" description="Basic and acidic residues" evidence="1">
    <location>
        <begin position="156"/>
        <end position="171"/>
    </location>
</feature>
<feature type="region of interest" description="Disordered" evidence="1">
    <location>
        <begin position="30"/>
        <end position="171"/>
    </location>
</feature>
<gene>
    <name evidence="2" type="ORF">ABZ568_22160</name>
</gene>
<organism evidence="2 3">
    <name type="scientific">Streptomyces olindensis</name>
    <dbReference type="NCBI Taxonomy" id="358823"/>
    <lineage>
        <taxon>Bacteria</taxon>
        <taxon>Bacillati</taxon>
        <taxon>Actinomycetota</taxon>
        <taxon>Actinomycetes</taxon>
        <taxon>Kitasatosporales</taxon>
        <taxon>Streptomycetaceae</taxon>
        <taxon>Streptomyces</taxon>
    </lineage>
</organism>
<name>A0ABV2XYF9_9ACTN</name>
<reference evidence="2 3" key="1">
    <citation type="submission" date="2024-06" db="EMBL/GenBank/DDBJ databases">
        <title>The Natural Products Discovery Center: Release of the First 8490 Sequenced Strains for Exploring Actinobacteria Biosynthetic Diversity.</title>
        <authorList>
            <person name="Kalkreuter E."/>
            <person name="Kautsar S.A."/>
            <person name="Yang D."/>
            <person name="Bader C.D."/>
            <person name="Teijaro C.N."/>
            <person name="Fluegel L."/>
            <person name="Davis C.M."/>
            <person name="Simpson J.R."/>
            <person name="Lauterbach L."/>
            <person name="Steele A.D."/>
            <person name="Gui C."/>
            <person name="Meng S."/>
            <person name="Li G."/>
            <person name="Viehrig K."/>
            <person name="Ye F."/>
            <person name="Su P."/>
            <person name="Kiefer A.F."/>
            <person name="Nichols A."/>
            <person name="Cepeda A.J."/>
            <person name="Yan W."/>
            <person name="Fan B."/>
            <person name="Jiang Y."/>
            <person name="Adhikari A."/>
            <person name="Zheng C.-J."/>
            <person name="Schuster L."/>
            <person name="Cowan T.M."/>
            <person name="Smanski M.J."/>
            <person name="Chevrette M.G."/>
            <person name="De Carvalho L.P.S."/>
            <person name="Shen B."/>
        </authorList>
    </citation>
    <scope>NUCLEOTIDE SEQUENCE [LARGE SCALE GENOMIC DNA]</scope>
    <source>
        <strain evidence="2 3">NPDC019583</strain>
    </source>
</reference>
<keyword evidence="3" id="KW-1185">Reference proteome</keyword>
<feature type="non-terminal residue" evidence="2">
    <location>
        <position position="1"/>
    </location>
</feature>
<feature type="compositionally biased region" description="Basic and acidic residues" evidence="1">
    <location>
        <begin position="101"/>
        <end position="114"/>
    </location>
</feature>
<evidence type="ECO:0000313" key="3">
    <source>
        <dbReference type="Proteomes" id="UP001550603"/>
    </source>
</evidence>
<sequence>AVVVGDPADEKTQMGPLISRQQLDRVRSFVPGTMGKPQLPRRRAQEHIAPQLRDGPAPRQDPEHLVGHDPGLMAAFQRGISLAEAQQNMEAGNMEWGDTMSSHRDREPAHRDPIPRQSAQLEPLPTELSSSTTPASMDAVRTTEARGLRDGAGASRPDHTTTRHDGSAPAG</sequence>
<dbReference type="InterPro" id="IPR016163">
    <property type="entry name" value="Ald_DH_C"/>
</dbReference>
<evidence type="ECO:0008006" key="4">
    <source>
        <dbReference type="Google" id="ProtNLM"/>
    </source>
</evidence>
<dbReference type="Proteomes" id="UP001550603">
    <property type="component" value="Unassembled WGS sequence"/>
</dbReference>
<protein>
    <recommendedName>
        <fullName evidence="4">ATP-binding protein</fullName>
    </recommendedName>
</protein>